<reference evidence="3 4" key="1">
    <citation type="journal article" date="2007" name="Nature">
        <title>Evolution of genes and genomes on the Drosophila phylogeny.</title>
        <authorList>
            <consortium name="Drosophila 12 Genomes Consortium"/>
            <person name="Clark A.G."/>
            <person name="Eisen M.B."/>
            <person name="Smith D.R."/>
            <person name="Bergman C.M."/>
            <person name="Oliver B."/>
            <person name="Markow T.A."/>
            <person name="Kaufman T.C."/>
            <person name="Kellis M."/>
            <person name="Gelbart W."/>
            <person name="Iyer V.N."/>
            <person name="Pollard D.A."/>
            <person name="Sackton T.B."/>
            <person name="Larracuente A.M."/>
            <person name="Singh N.D."/>
            <person name="Abad J.P."/>
            <person name="Abt D.N."/>
            <person name="Adryan B."/>
            <person name="Aguade M."/>
            <person name="Akashi H."/>
            <person name="Anderson W.W."/>
            <person name="Aquadro C.F."/>
            <person name="Ardell D.H."/>
            <person name="Arguello R."/>
            <person name="Artieri C.G."/>
            <person name="Barbash D.A."/>
            <person name="Barker D."/>
            <person name="Barsanti P."/>
            <person name="Batterham P."/>
            <person name="Batzoglou S."/>
            <person name="Begun D."/>
            <person name="Bhutkar A."/>
            <person name="Blanco E."/>
            <person name="Bosak S.A."/>
            <person name="Bradley R.K."/>
            <person name="Brand A.D."/>
            <person name="Brent M.R."/>
            <person name="Brooks A.N."/>
            <person name="Brown R.H."/>
            <person name="Butlin R.K."/>
            <person name="Caggese C."/>
            <person name="Calvi B.R."/>
            <person name="Bernardo de Carvalho A."/>
            <person name="Caspi A."/>
            <person name="Castrezana S."/>
            <person name="Celniker S.E."/>
            <person name="Chang J.L."/>
            <person name="Chapple C."/>
            <person name="Chatterji S."/>
            <person name="Chinwalla A."/>
            <person name="Civetta A."/>
            <person name="Clifton S.W."/>
            <person name="Comeron J.M."/>
            <person name="Costello J.C."/>
            <person name="Coyne J.A."/>
            <person name="Daub J."/>
            <person name="David R.G."/>
            <person name="Delcher A.L."/>
            <person name="Delehaunty K."/>
            <person name="Do C.B."/>
            <person name="Ebling H."/>
            <person name="Edwards K."/>
            <person name="Eickbush T."/>
            <person name="Evans J.D."/>
            <person name="Filipski A."/>
            <person name="Findeiss S."/>
            <person name="Freyhult E."/>
            <person name="Fulton L."/>
            <person name="Fulton R."/>
            <person name="Garcia A.C."/>
            <person name="Gardiner A."/>
            <person name="Garfield D.A."/>
            <person name="Garvin B.E."/>
            <person name="Gibson G."/>
            <person name="Gilbert D."/>
            <person name="Gnerre S."/>
            <person name="Godfrey J."/>
            <person name="Good R."/>
            <person name="Gotea V."/>
            <person name="Gravely B."/>
            <person name="Greenberg A.J."/>
            <person name="Griffiths-Jones S."/>
            <person name="Gross S."/>
            <person name="Guigo R."/>
            <person name="Gustafson E.A."/>
            <person name="Haerty W."/>
            <person name="Hahn M.W."/>
            <person name="Halligan D.L."/>
            <person name="Halpern A.L."/>
            <person name="Halter G.M."/>
            <person name="Han M.V."/>
            <person name="Heger A."/>
            <person name="Hillier L."/>
            <person name="Hinrichs A.S."/>
            <person name="Holmes I."/>
            <person name="Hoskins R.A."/>
            <person name="Hubisz M.J."/>
            <person name="Hultmark D."/>
            <person name="Huntley M.A."/>
            <person name="Jaffe D.B."/>
            <person name="Jagadeeshan S."/>
            <person name="Jeck W.R."/>
            <person name="Johnson J."/>
            <person name="Jones C.D."/>
            <person name="Jordan W.C."/>
            <person name="Karpen G.H."/>
            <person name="Kataoka E."/>
            <person name="Keightley P.D."/>
            <person name="Kheradpour P."/>
            <person name="Kirkness E.F."/>
            <person name="Koerich L.B."/>
            <person name="Kristiansen K."/>
            <person name="Kudrna D."/>
            <person name="Kulathinal R.J."/>
            <person name="Kumar S."/>
            <person name="Kwok R."/>
            <person name="Lander E."/>
            <person name="Langley C.H."/>
            <person name="Lapoint R."/>
            <person name="Lazzaro B.P."/>
            <person name="Lee S.J."/>
            <person name="Levesque L."/>
            <person name="Li R."/>
            <person name="Lin C.F."/>
            <person name="Lin M.F."/>
            <person name="Lindblad-Toh K."/>
            <person name="Llopart A."/>
            <person name="Long M."/>
            <person name="Low L."/>
            <person name="Lozovsky E."/>
            <person name="Lu J."/>
            <person name="Luo M."/>
            <person name="Machado C.A."/>
            <person name="Makalowski W."/>
            <person name="Marzo M."/>
            <person name="Matsuda M."/>
            <person name="Matzkin L."/>
            <person name="McAllister B."/>
            <person name="McBride C.S."/>
            <person name="McKernan B."/>
            <person name="McKernan K."/>
            <person name="Mendez-Lago M."/>
            <person name="Minx P."/>
            <person name="Mollenhauer M.U."/>
            <person name="Montooth K."/>
            <person name="Mount S.M."/>
            <person name="Mu X."/>
            <person name="Myers E."/>
            <person name="Negre B."/>
            <person name="Newfeld S."/>
            <person name="Nielsen R."/>
            <person name="Noor M.A."/>
            <person name="O'Grady P."/>
            <person name="Pachter L."/>
            <person name="Papaceit M."/>
            <person name="Parisi M.J."/>
            <person name="Parisi M."/>
            <person name="Parts L."/>
            <person name="Pedersen J.S."/>
            <person name="Pesole G."/>
            <person name="Phillippy A.M."/>
            <person name="Ponting C.P."/>
            <person name="Pop M."/>
            <person name="Porcelli D."/>
            <person name="Powell J.R."/>
            <person name="Prohaska S."/>
            <person name="Pruitt K."/>
            <person name="Puig M."/>
            <person name="Quesneville H."/>
            <person name="Ram K.R."/>
            <person name="Rand D."/>
            <person name="Rasmussen M.D."/>
            <person name="Reed L.K."/>
            <person name="Reenan R."/>
            <person name="Reily A."/>
            <person name="Remington K.A."/>
            <person name="Rieger T.T."/>
            <person name="Ritchie M.G."/>
            <person name="Robin C."/>
            <person name="Rogers Y.H."/>
            <person name="Rohde C."/>
            <person name="Rozas J."/>
            <person name="Rubenfield M.J."/>
            <person name="Ruiz A."/>
            <person name="Russo S."/>
            <person name="Salzberg S.L."/>
            <person name="Sanchez-Gracia A."/>
            <person name="Saranga D.J."/>
            <person name="Sato H."/>
            <person name="Schaeffer S.W."/>
            <person name="Schatz M.C."/>
            <person name="Schlenke T."/>
            <person name="Schwartz R."/>
            <person name="Segarra C."/>
            <person name="Singh R.S."/>
            <person name="Sirot L."/>
            <person name="Sirota M."/>
            <person name="Sisneros N.B."/>
            <person name="Smith C.D."/>
            <person name="Smith T.F."/>
            <person name="Spieth J."/>
            <person name="Stage D.E."/>
            <person name="Stark A."/>
            <person name="Stephan W."/>
            <person name="Strausberg R.L."/>
            <person name="Strempel S."/>
            <person name="Sturgill D."/>
            <person name="Sutton G."/>
            <person name="Sutton G.G."/>
            <person name="Tao W."/>
            <person name="Teichmann S."/>
            <person name="Tobari Y.N."/>
            <person name="Tomimura Y."/>
            <person name="Tsolas J.M."/>
            <person name="Valente V.L."/>
            <person name="Venter E."/>
            <person name="Venter J.C."/>
            <person name="Vicario S."/>
            <person name="Vieira F.G."/>
            <person name="Vilella A.J."/>
            <person name="Villasante A."/>
            <person name="Walenz B."/>
            <person name="Wang J."/>
            <person name="Wasserman M."/>
            <person name="Watts T."/>
            <person name="Wilson D."/>
            <person name="Wilson R.K."/>
            <person name="Wing R.A."/>
            <person name="Wolfner M.F."/>
            <person name="Wong A."/>
            <person name="Wong G.K."/>
            <person name="Wu C.I."/>
            <person name="Wu G."/>
            <person name="Yamamoto D."/>
            <person name="Yang H.P."/>
            <person name="Yang S.P."/>
            <person name="Yorke J.A."/>
            <person name="Yoshida K."/>
            <person name="Zdobnov E."/>
            <person name="Zhang P."/>
            <person name="Zhang Y."/>
            <person name="Zimin A.V."/>
            <person name="Baldwin J."/>
            <person name="Abdouelleil A."/>
            <person name="Abdulkadir J."/>
            <person name="Abebe A."/>
            <person name="Abera B."/>
            <person name="Abreu J."/>
            <person name="Acer S.C."/>
            <person name="Aftuck L."/>
            <person name="Alexander A."/>
            <person name="An P."/>
            <person name="Anderson E."/>
            <person name="Anderson S."/>
            <person name="Arachi H."/>
            <person name="Azer M."/>
            <person name="Bachantsang P."/>
            <person name="Barry A."/>
            <person name="Bayul T."/>
            <person name="Berlin A."/>
            <person name="Bessette D."/>
            <person name="Bloom T."/>
            <person name="Blye J."/>
            <person name="Boguslavskiy L."/>
            <person name="Bonnet C."/>
            <person name="Boukhgalter B."/>
            <person name="Bourzgui I."/>
            <person name="Brown A."/>
            <person name="Cahill P."/>
            <person name="Channer S."/>
            <person name="Cheshatsang Y."/>
            <person name="Chuda L."/>
            <person name="Citroen M."/>
            <person name="Collymore A."/>
            <person name="Cooke P."/>
            <person name="Costello M."/>
            <person name="D'Aco K."/>
            <person name="Daza R."/>
            <person name="De Haan G."/>
            <person name="DeGray S."/>
            <person name="DeMaso C."/>
            <person name="Dhargay N."/>
            <person name="Dooley K."/>
            <person name="Dooley E."/>
            <person name="Doricent M."/>
            <person name="Dorje P."/>
            <person name="Dorjee K."/>
            <person name="Dupes A."/>
            <person name="Elong R."/>
            <person name="Falk J."/>
            <person name="Farina A."/>
            <person name="Faro S."/>
            <person name="Ferguson D."/>
            <person name="Fisher S."/>
            <person name="Foley C.D."/>
            <person name="Franke A."/>
            <person name="Friedrich D."/>
            <person name="Gadbois L."/>
            <person name="Gearin G."/>
            <person name="Gearin C.R."/>
            <person name="Giannoukos G."/>
            <person name="Goode T."/>
            <person name="Graham J."/>
            <person name="Grandbois E."/>
            <person name="Grewal S."/>
            <person name="Gyaltsen K."/>
            <person name="Hafez N."/>
            <person name="Hagos B."/>
            <person name="Hall J."/>
            <person name="Henson C."/>
            <person name="Hollinger A."/>
            <person name="Honan T."/>
            <person name="Huard M.D."/>
            <person name="Hughes L."/>
            <person name="Hurhula B."/>
            <person name="Husby M.E."/>
            <person name="Kamat A."/>
            <person name="Kanga B."/>
            <person name="Kashin S."/>
            <person name="Khazanovich D."/>
            <person name="Kisner P."/>
            <person name="Lance K."/>
            <person name="Lara M."/>
            <person name="Lee W."/>
            <person name="Lennon N."/>
            <person name="Letendre F."/>
            <person name="LeVine R."/>
            <person name="Lipovsky A."/>
            <person name="Liu X."/>
            <person name="Liu J."/>
            <person name="Liu S."/>
            <person name="Lokyitsang T."/>
            <person name="Lokyitsang Y."/>
            <person name="Lubonja R."/>
            <person name="Lui A."/>
            <person name="MacDonald P."/>
            <person name="Magnisalis V."/>
            <person name="Maru K."/>
            <person name="Matthews C."/>
            <person name="McCusker W."/>
            <person name="McDonough S."/>
            <person name="Mehta T."/>
            <person name="Meldrim J."/>
            <person name="Meneus L."/>
            <person name="Mihai O."/>
            <person name="Mihalev A."/>
            <person name="Mihova T."/>
            <person name="Mittelman R."/>
            <person name="Mlenga V."/>
            <person name="Montmayeur A."/>
            <person name="Mulrain L."/>
            <person name="Navidi A."/>
            <person name="Naylor J."/>
            <person name="Negash T."/>
            <person name="Nguyen T."/>
            <person name="Nguyen N."/>
            <person name="Nicol R."/>
            <person name="Norbu C."/>
            <person name="Norbu N."/>
            <person name="Novod N."/>
            <person name="O'Neill B."/>
            <person name="Osman S."/>
            <person name="Markiewicz E."/>
            <person name="Oyono O.L."/>
            <person name="Patti C."/>
            <person name="Phunkhang P."/>
            <person name="Pierre F."/>
            <person name="Priest M."/>
            <person name="Raghuraman S."/>
            <person name="Rege F."/>
            <person name="Reyes R."/>
            <person name="Rise C."/>
            <person name="Rogov P."/>
            <person name="Ross K."/>
            <person name="Ryan E."/>
            <person name="Settipalli S."/>
            <person name="Shea T."/>
            <person name="Sherpa N."/>
            <person name="Shi L."/>
            <person name="Shih D."/>
            <person name="Sparrow T."/>
            <person name="Spaulding J."/>
            <person name="Stalker J."/>
            <person name="Stange-Thomann N."/>
            <person name="Stavropoulos S."/>
            <person name="Stone C."/>
            <person name="Strader C."/>
            <person name="Tesfaye S."/>
            <person name="Thomson T."/>
            <person name="Thoulutsang Y."/>
            <person name="Thoulutsang D."/>
            <person name="Topham K."/>
            <person name="Topping I."/>
            <person name="Tsamla T."/>
            <person name="Vassiliev H."/>
            <person name="Vo A."/>
            <person name="Wangchuk T."/>
            <person name="Wangdi T."/>
            <person name="Weiand M."/>
            <person name="Wilkinson J."/>
            <person name="Wilson A."/>
            <person name="Yadav S."/>
            <person name="Young G."/>
            <person name="Yu Q."/>
            <person name="Zembek L."/>
            <person name="Zhong D."/>
            <person name="Zimmer A."/>
            <person name="Zwirko Z."/>
            <person name="Jaffe D.B."/>
            <person name="Alvarez P."/>
            <person name="Brockman W."/>
            <person name="Butler J."/>
            <person name="Chin C."/>
            <person name="Gnerre S."/>
            <person name="Grabherr M."/>
            <person name="Kleber M."/>
            <person name="Mauceli E."/>
            <person name="MacCallum I."/>
        </authorList>
    </citation>
    <scope>NUCLEOTIDE SEQUENCE [LARGE SCALE GENOMIC DNA]</scope>
    <source>
        <strain evidence="4">Tucson 14024-0371.13</strain>
    </source>
</reference>
<dbReference type="OrthoDB" id="7357196at2759"/>
<dbReference type="InterPro" id="IPR016186">
    <property type="entry name" value="C-type_lectin-like/link_sf"/>
</dbReference>
<name>A0A0P8ZGP5_DROAN</name>
<dbReference type="Pfam" id="PF00059">
    <property type="entry name" value="Lectin_C"/>
    <property type="match status" value="1"/>
</dbReference>
<gene>
    <name evidence="3" type="primary">Dana\GF14073</name>
    <name evidence="3" type="synonym">dana_GLEANR_14834</name>
    <name evidence="3" type="ORF">GF14073</name>
</gene>
<feature type="signal peptide" evidence="1">
    <location>
        <begin position="1"/>
        <end position="20"/>
    </location>
</feature>
<dbReference type="Gene3D" id="3.10.100.10">
    <property type="entry name" value="Mannose-Binding Protein A, subunit A"/>
    <property type="match status" value="1"/>
</dbReference>
<dbReference type="EMBL" id="CH902620">
    <property type="protein sequence ID" value="KPU73928.1"/>
    <property type="molecule type" value="Genomic_DNA"/>
</dbReference>
<feature type="chain" id="PRO_5006154837" description="C-type lectin domain-containing protein" evidence="1">
    <location>
        <begin position="21"/>
        <end position="179"/>
    </location>
</feature>
<dbReference type="SUPFAM" id="SSF56436">
    <property type="entry name" value="C-type lectin-like"/>
    <property type="match status" value="1"/>
</dbReference>
<organism evidence="3 4">
    <name type="scientific">Drosophila ananassae</name>
    <name type="common">Fruit fly</name>
    <dbReference type="NCBI Taxonomy" id="7217"/>
    <lineage>
        <taxon>Eukaryota</taxon>
        <taxon>Metazoa</taxon>
        <taxon>Ecdysozoa</taxon>
        <taxon>Arthropoda</taxon>
        <taxon>Hexapoda</taxon>
        <taxon>Insecta</taxon>
        <taxon>Pterygota</taxon>
        <taxon>Neoptera</taxon>
        <taxon>Endopterygota</taxon>
        <taxon>Diptera</taxon>
        <taxon>Brachycera</taxon>
        <taxon>Muscomorpha</taxon>
        <taxon>Ephydroidea</taxon>
        <taxon>Drosophilidae</taxon>
        <taxon>Drosophila</taxon>
        <taxon>Sophophora</taxon>
    </lineage>
</organism>
<dbReference type="InterPro" id="IPR001304">
    <property type="entry name" value="C-type_lectin-like"/>
</dbReference>
<dbReference type="Proteomes" id="UP000007801">
    <property type="component" value="Unassembled WGS sequence"/>
</dbReference>
<evidence type="ECO:0000313" key="3">
    <source>
        <dbReference type="EMBL" id="KPU73928.1"/>
    </source>
</evidence>
<dbReference type="InterPro" id="IPR050111">
    <property type="entry name" value="C-type_lectin/snaclec_domain"/>
</dbReference>
<dbReference type="InterPro" id="IPR016187">
    <property type="entry name" value="CTDL_fold"/>
</dbReference>
<evidence type="ECO:0000313" key="4">
    <source>
        <dbReference type="Proteomes" id="UP000007801"/>
    </source>
</evidence>
<evidence type="ECO:0000256" key="1">
    <source>
        <dbReference type="SAM" id="SignalP"/>
    </source>
</evidence>
<feature type="domain" description="C-type lectin" evidence="2">
    <location>
        <begin position="30"/>
        <end position="156"/>
    </location>
</feature>
<dbReference type="GeneID" id="6496901"/>
<keyword evidence="4" id="KW-1185">Reference proteome</keyword>
<dbReference type="SMART" id="SM00034">
    <property type="entry name" value="CLECT"/>
    <property type="match status" value="1"/>
</dbReference>
<proteinExistence type="predicted"/>
<keyword evidence="1" id="KW-0732">Signal</keyword>
<dbReference type="PANTHER" id="PTHR22803">
    <property type="entry name" value="MANNOSE, PHOSPHOLIPASE, LECTIN RECEPTOR RELATED"/>
    <property type="match status" value="1"/>
</dbReference>
<dbReference type="KEGG" id="dan:6496901"/>
<protein>
    <recommendedName>
        <fullName evidence="2">C-type lectin domain-containing protein</fullName>
    </recommendedName>
</protein>
<accession>A0A0P8ZGP5</accession>
<dbReference type="PROSITE" id="PS50041">
    <property type="entry name" value="C_TYPE_LECTIN_2"/>
    <property type="match status" value="1"/>
</dbReference>
<dbReference type="AlphaFoldDB" id="A0A0P8ZGP5"/>
<evidence type="ECO:0000259" key="2">
    <source>
        <dbReference type="PROSITE" id="PS50041"/>
    </source>
</evidence>
<sequence>MASRVLLGCSLLAFFVGMEAQQCPPQFTRVGKKCYYVDLTKANWHVADRSCRKLGAELVVFDNEHDMLLTIGYLKKLGIPFADEWRHSVWVGINCLGNRRNFRSAKTEDIVPYMPWVPRQPDNFSPEEDCVGFANYNNAYGYHDIECKVEFPYVCEIPEINVPEDYFCLKRELFLEARI</sequence>
<dbReference type="InParanoid" id="A0A0P8ZGP5"/>
<dbReference type="CDD" id="cd00037">
    <property type="entry name" value="CLECT"/>
    <property type="match status" value="1"/>
</dbReference>